<dbReference type="AlphaFoldDB" id="A0A1M7KEB7"/>
<evidence type="ECO:0000313" key="4">
    <source>
        <dbReference type="Proteomes" id="UP000184123"/>
    </source>
</evidence>
<reference evidence="2 5" key="2">
    <citation type="submission" date="2019-07" db="EMBL/GenBank/DDBJ databases">
        <title>Whole genome shotgun sequence of Halomonas cupida NBRC 102219.</title>
        <authorList>
            <person name="Hosoyama A."/>
            <person name="Uohara A."/>
            <person name="Ohji S."/>
            <person name="Ichikawa N."/>
        </authorList>
    </citation>
    <scope>NUCLEOTIDE SEQUENCE [LARGE SCALE GENOMIC DNA]</scope>
    <source>
        <strain evidence="2 5">NBRC 102219</strain>
    </source>
</reference>
<keyword evidence="1" id="KW-1133">Transmembrane helix</keyword>
<name>A0A1M7KEB7_9GAMM</name>
<evidence type="ECO:0000313" key="5">
    <source>
        <dbReference type="Proteomes" id="UP000321726"/>
    </source>
</evidence>
<evidence type="ECO:0000313" key="3">
    <source>
        <dbReference type="EMBL" id="SHM63582.1"/>
    </source>
</evidence>
<feature type="transmembrane region" description="Helical" evidence="1">
    <location>
        <begin position="164"/>
        <end position="183"/>
    </location>
</feature>
<dbReference type="EMBL" id="FRCA01000010">
    <property type="protein sequence ID" value="SHM63582.1"/>
    <property type="molecule type" value="Genomic_DNA"/>
</dbReference>
<feature type="transmembrane region" description="Helical" evidence="1">
    <location>
        <begin position="21"/>
        <end position="39"/>
    </location>
</feature>
<dbReference type="STRING" id="44933.SAMN05660971_03465"/>
<dbReference type="EMBL" id="BJXU01000144">
    <property type="protein sequence ID" value="GEN25439.1"/>
    <property type="molecule type" value="Genomic_DNA"/>
</dbReference>
<proteinExistence type="predicted"/>
<keyword evidence="5" id="KW-1185">Reference proteome</keyword>
<organism evidence="3 4">
    <name type="scientific">Halomonas cupida</name>
    <dbReference type="NCBI Taxonomy" id="44933"/>
    <lineage>
        <taxon>Bacteria</taxon>
        <taxon>Pseudomonadati</taxon>
        <taxon>Pseudomonadota</taxon>
        <taxon>Gammaproteobacteria</taxon>
        <taxon>Oceanospirillales</taxon>
        <taxon>Halomonadaceae</taxon>
        <taxon>Halomonas</taxon>
    </lineage>
</organism>
<keyword evidence="1" id="KW-0472">Membrane</keyword>
<feature type="transmembrane region" description="Helical" evidence="1">
    <location>
        <begin position="65"/>
        <end position="82"/>
    </location>
</feature>
<accession>A0A1M7KEB7</accession>
<feature type="transmembrane region" description="Helical" evidence="1">
    <location>
        <begin position="137"/>
        <end position="158"/>
    </location>
</feature>
<protein>
    <submittedName>
        <fullName evidence="3">Uncharacterized membrane protein</fullName>
    </submittedName>
</protein>
<dbReference type="Proteomes" id="UP000321726">
    <property type="component" value="Unassembled WGS sequence"/>
</dbReference>
<reference evidence="3 4" key="1">
    <citation type="submission" date="2016-11" db="EMBL/GenBank/DDBJ databases">
        <authorList>
            <person name="Jaros S."/>
            <person name="Januszkiewicz K."/>
            <person name="Wedrychowicz H."/>
        </authorList>
    </citation>
    <scope>NUCLEOTIDE SEQUENCE [LARGE SCALE GENOMIC DNA]</scope>
    <source>
        <strain evidence="3 4">DSM 4740</strain>
    </source>
</reference>
<sequence length="191" mass="20924">MTDECVADEPVTDISKVRASGILLAIAAMAWPLAAWALMDTLGPWPLLLVGCGLIAWRLPQARSLAISAAITLLLVGLVVDAELGMRGYPVAVNAVMLAVFATSLWRGPPVIERLARLREPDLPASGVRYTRRVTQVWCLFFVTNGSIAAWTACYADLSTWSLYNGVISYVLMGLMFAGEWCCRRRLRSHL</sequence>
<dbReference type="Proteomes" id="UP000184123">
    <property type="component" value="Unassembled WGS sequence"/>
</dbReference>
<keyword evidence="1" id="KW-0812">Transmembrane</keyword>
<gene>
    <name evidence="2" type="ORF">HCU01_33880</name>
    <name evidence="3" type="ORF">SAMN05660971_03465</name>
</gene>
<dbReference type="RefSeq" id="WP_234987079.1">
    <property type="nucleotide sequence ID" value="NZ_BJXU01000144.1"/>
</dbReference>
<evidence type="ECO:0000256" key="1">
    <source>
        <dbReference type="SAM" id="Phobius"/>
    </source>
</evidence>
<evidence type="ECO:0000313" key="2">
    <source>
        <dbReference type="EMBL" id="GEN25439.1"/>
    </source>
</evidence>